<protein>
    <submittedName>
        <fullName evidence="3">D-alanyl-D-alanine carboxypeptidase</fullName>
    </submittedName>
</protein>
<dbReference type="InterPro" id="IPR052179">
    <property type="entry name" value="DD-CPase-like"/>
</dbReference>
<keyword evidence="3" id="KW-0645">Protease</keyword>
<proteinExistence type="predicted"/>
<sequence length="322" mass="35481">MGMKIRIIGLCLVAMLSMSGCGNGHSDVESSNDAQPLEAVEIIVDGSTASRNETVDIVVEAIFEDGERQTVTGGFVISTDLIVEGENSVIIPGDALTGEDFEIAVEYEGVGDKKSIKVVNLLSETIDDEGIITNPEALDMVVNKQRTLPSDYVPEDLVKVEVETCLPNEEINQLREVASDALTRMFEGAEADGFTLVARSGYRSYNTQTALYNGYVSRHGQEYADKYSALPGQSEHQSGLAMDITAQSVGLQLEDYFGDTDEGKWVSEHAHEYGFIIRYPLGMEDITGYLYEPWHLRYLGVDLATEVYESGLTLEEYFMSFE</sequence>
<evidence type="ECO:0000259" key="2">
    <source>
        <dbReference type="Pfam" id="PF02557"/>
    </source>
</evidence>
<dbReference type="PANTHER" id="PTHR34385:SF1">
    <property type="entry name" value="PEPTIDOGLYCAN L-ALANYL-D-GLUTAMATE ENDOPEPTIDASE CWLK"/>
    <property type="match status" value="1"/>
</dbReference>
<name>A0A1M6KWB7_9FIRM</name>
<dbReference type="CDD" id="cd14852">
    <property type="entry name" value="LD-carboxypeptidase"/>
    <property type="match status" value="1"/>
</dbReference>
<dbReference type="GO" id="GO:0006508">
    <property type="term" value="P:proteolysis"/>
    <property type="evidence" value="ECO:0007669"/>
    <property type="project" value="InterPro"/>
</dbReference>
<dbReference type="Pfam" id="PF02557">
    <property type="entry name" value="VanY"/>
    <property type="match status" value="1"/>
</dbReference>
<feature type="chain" id="PRO_5012951867" evidence="1">
    <location>
        <begin position="27"/>
        <end position="322"/>
    </location>
</feature>
<reference evidence="3 4" key="1">
    <citation type="submission" date="2016-11" db="EMBL/GenBank/DDBJ databases">
        <authorList>
            <person name="Jaros S."/>
            <person name="Januszkiewicz K."/>
            <person name="Wedrychowicz H."/>
        </authorList>
    </citation>
    <scope>NUCLEOTIDE SEQUENCE [LARGE SCALE GENOMIC DNA]</scope>
    <source>
        <strain evidence="3 4">DSM 17477</strain>
    </source>
</reference>
<dbReference type="STRING" id="1121476.SAMN02745751_03009"/>
<dbReference type="Gene3D" id="3.30.1380.10">
    <property type="match status" value="1"/>
</dbReference>
<keyword evidence="3" id="KW-0121">Carboxypeptidase</keyword>
<dbReference type="InterPro" id="IPR009045">
    <property type="entry name" value="Zn_M74/Hedgehog-like"/>
</dbReference>
<organism evidence="3 4">
    <name type="scientific">Dethiosulfatibacter aminovorans DSM 17477</name>
    <dbReference type="NCBI Taxonomy" id="1121476"/>
    <lineage>
        <taxon>Bacteria</taxon>
        <taxon>Bacillati</taxon>
        <taxon>Bacillota</taxon>
        <taxon>Tissierellia</taxon>
        <taxon>Dethiosulfatibacter</taxon>
    </lineage>
</organism>
<dbReference type="GO" id="GO:0004180">
    <property type="term" value="F:carboxypeptidase activity"/>
    <property type="evidence" value="ECO:0007669"/>
    <property type="project" value="UniProtKB-KW"/>
</dbReference>
<keyword evidence="1" id="KW-0732">Signal</keyword>
<dbReference type="PROSITE" id="PS51257">
    <property type="entry name" value="PROKAR_LIPOPROTEIN"/>
    <property type="match status" value="1"/>
</dbReference>
<feature type="signal peptide" evidence="1">
    <location>
        <begin position="1"/>
        <end position="26"/>
    </location>
</feature>
<dbReference type="InterPro" id="IPR003709">
    <property type="entry name" value="VanY-like_core_dom"/>
</dbReference>
<evidence type="ECO:0000313" key="3">
    <source>
        <dbReference type="EMBL" id="SHJ63261.1"/>
    </source>
</evidence>
<dbReference type="AlphaFoldDB" id="A0A1M6KWB7"/>
<evidence type="ECO:0000313" key="4">
    <source>
        <dbReference type="Proteomes" id="UP000184052"/>
    </source>
</evidence>
<dbReference type="PANTHER" id="PTHR34385">
    <property type="entry name" value="D-ALANYL-D-ALANINE CARBOXYPEPTIDASE"/>
    <property type="match status" value="1"/>
</dbReference>
<feature type="domain" description="D-alanyl-D-alanine carboxypeptidase-like core" evidence="2">
    <location>
        <begin position="173"/>
        <end position="300"/>
    </location>
</feature>
<gene>
    <name evidence="3" type="ORF">SAMN02745751_03009</name>
</gene>
<dbReference type="SUPFAM" id="SSF55166">
    <property type="entry name" value="Hedgehog/DD-peptidase"/>
    <property type="match status" value="1"/>
</dbReference>
<accession>A0A1M6KWB7</accession>
<dbReference type="InterPro" id="IPR058193">
    <property type="entry name" value="VanY/YodJ_core_dom"/>
</dbReference>
<keyword evidence="4" id="KW-1185">Reference proteome</keyword>
<keyword evidence="3" id="KW-0378">Hydrolase</keyword>
<dbReference type="EMBL" id="FQZL01000028">
    <property type="protein sequence ID" value="SHJ63261.1"/>
    <property type="molecule type" value="Genomic_DNA"/>
</dbReference>
<evidence type="ECO:0000256" key="1">
    <source>
        <dbReference type="SAM" id="SignalP"/>
    </source>
</evidence>
<dbReference type="RefSeq" id="WP_175548576.1">
    <property type="nucleotide sequence ID" value="NZ_FQZL01000028.1"/>
</dbReference>
<dbReference type="Proteomes" id="UP000184052">
    <property type="component" value="Unassembled WGS sequence"/>
</dbReference>